<organism evidence="2 3">
    <name type="scientific">Mycteria americana</name>
    <name type="common">Wood stork</name>
    <dbReference type="NCBI Taxonomy" id="33587"/>
    <lineage>
        <taxon>Eukaryota</taxon>
        <taxon>Metazoa</taxon>
        <taxon>Chordata</taxon>
        <taxon>Craniata</taxon>
        <taxon>Vertebrata</taxon>
        <taxon>Euteleostomi</taxon>
        <taxon>Archelosauria</taxon>
        <taxon>Archosauria</taxon>
        <taxon>Dinosauria</taxon>
        <taxon>Saurischia</taxon>
        <taxon>Theropoda</taxon>
        <taxon>Coelurosauria</taxon>
        <taxon>Aves</taxon>
        <taxon>Neognathae</taxon>
        <taxon>Neoaves</taxon>
        <taxon>Aequornithes</taxon>
        <taxon>Ciconiiformes</taxon>
        <taxon>Ciconiidae</taxon>
        <taxon>Mycteria</taxon>
    </lineage>
</organism>
<evidence type="ECO:0000313" key="2">
    <source>
        <dbReference type="EMBL" id="KAK4813905.1"/>
    </source>
</evidence>
<proteinExistence type="predicted"/>
<feature type="region of interest" description="Disordered" evidence="1">
    <location>
        <begin position="26"/>
        <end position="87"/>
    </location>
</feature>
<feature type="compositionally biased region" description="Basic and acidic residues" evidence="1">
    <location>
        <begin position="78"/>
        <end position="87"/>
    </location>
</feature>
<protein>
    <submittedName>
        <fullName evidence="2">Uncharacterized protein</fullName>
    </submittedName>
</protein>
<dbReference type="EMBL" id="JAUNZN010000011">
    <property type="protein sequence ID" value="KAK4813905.1"/>
    <property type="molecule type" value="Genomic_DNA"/>
</dbReference>
<sequence length="87" mass="9282">MPLVTSNLLPCSITLFPGRARISCPAPQHQTGTARRQEFVPSANVAGPALETGGTTRLAPWSNDSASPNRAINHSPKRLKDPSHVVE</sequence>
<evidence type="ECO:0000256" key="1">
    <source>
        <dbReference type="SAM" id="MobiDB-lite"/>
    </source>
</evidence>
<comment type="caution">
    <text evidence="2">The sequence shown here is derived from an EMBL/GenBank/DDBJ whole genome shotgun (WGS) entry which is preliminary data.</text>
</comment>
<feature type="compositionally biased region" description="Polar residues" evidence="1">
    <location>
        <begin position="62"/>
        <end position="72"/>
    </location>
</feature>
<evidence type="ECO:0000313" key="3">
    <source>
        <dbReference type="Proteomes" id="UP001333110"/>
    </source>
</evidence>
<gene>
    <name evidence="2" type="ORF">QYF61_002736</name>
</gene>
<reference evidence="2 3" key="1">
    <citation type="journal article" date="2023" name="J. Hered.">
        <title>Chromosome-level genome of the wood stork (Mycteria americana) provides insight into avian chromosome evolution.</title>
        <authorList>
            <person name="Flamio R. Jr."/>
            <person name="Ramstad K.M."/>
        </authorList>
    </citation>
    <scope>NUCLEOTIDE SEQUENCE [LARGE SCALE GENOMIC DNA]</scope>
    <source>
        <strain evidence="2">JAX WOST 10</strain>
    </source>
</reference>
<name>A0AAN7RS15_MYCAM</name>
<dbReference type="AlphaFoldDB" id="A0AAN7RS15"/>
<accession>A0AAN7RS15</accession>
<keyword evidence="3" id="KW-1185">Reference proteome</keyword>
<dbReference type="Proteomes" id="UP001333110">
    <property type="component" value="Unassembled WGS sequence"/>
</dbReference>